<accession>A0ABU9UCD1</accession>
<dbReference type="Pfam" id="PF18128">
    <property type="entry name" value="HydF_dimer"/>
    <property type="match status" value="1"/>
</dbReference>
<dbReference type="Gene3D" id="3.40.50.11410">
    <property type="match status" value="1"/>
</dbReference>
<feature type="domain" description="Hydrogen maturase F tetramerization" evidence="3">
    <location>
        <begin position="277"/>
        <end position="391"/>
    </location>
</feature>
<proteinExistence type="predicted"/>
<dbReference type="NCBIfam" id="TIGR00231">
    <property type="entry name" value="small_GTP"/>
    <property type="match status" value="1"/>
</dbReference>
<dbReference type="InterPro" id="IPR041606">
    <property type="entry name" value="HydF_dimer"/>
</dbReference>
<evidence type="ECO:0000259" key="1">
    <source>
        <dbReference type="Pfam" id="PF01926"/>
    </source>
</evidence>
<reference evidence="4 5" key="1">
    <citation type="submission" date="2024-03" db="EMBL/GenBank/DDBJ databases">
        <title>Ignisphaera cupida sp. nov., a hyperthermophilic hydrolytic archaeon from a hot spring of Kamchatka, and proposal of Ignisphaeraceae fam. nov.</title>
        <authorList>
            <person name="Podosokorskaya O.A."/>
            <person name="Elcheninov A.G."/>
            <person name="Maltseva A.I."/>
            <person name="Zayulina K.S."/>
            <person name="Novikov A."/>
            <person name="Merkel A.Y."/>
        </authorList>
    </citation>
    <scope>NUCLEOTIDE SEQUENCE [LARGE SCALE GENOMIC DNA]</scope>
    <source>
        <strain evidence="4 5">38H-sp</strain>
    </source>
</reference>
<feature type="domain" description="Hydrogen maturase F dimerization" evidence="2">
    <location>
        <begin position="176"/>
        <end position="273"/>
    </location>
</feature>
<evidence type="ECO:0000259" key="2">
    <source>
        <dbReference type="Pfam" id="PF18128"/>
    </source>
</evidence>
<dbReference type="InterPro" id="IPR006073">
    <property type="entry name" value="GTP-bd"/>
</dbReference>
<dbReference type="PANTHER" id="PTHR42714">
    <property type="entry name" value="TRNA MODIFICATION GTPASE GTPBP3"/>
    <property type="match status" value="1"/>
</dbReference>
<dbReference type="InterPro" id="IPR027417">
    <property type="entry name" value="P-loop_NTPase"/>
</dbReference>
<comment type="caution">
    <text evidence="4">The sequence shown here is derived from an EMBL/GenBank/DDBJ whole genome shotgun (WGS) entry which is preliminary data.</text>
</comment>
<dbReference type="InterPro" id="IPR023873">
    <property type="entry name" value="FeFe-hyd_GTPase_HydF"/>
</dbReference>
<dbReference type="EMBL" id="JBCHKQ010000003">
    <property type="protein sequence ID" value="MEM5948327.1"/>
    <property type="molecule type" value="Genomic_DNA"/>
</dbReference>
<name>A0ABU9UCD1_9SPIR</name>
<evidence type="ECO:0000313" key="4">
    <source>
        <dbReference type="EMBL" id="MEM5948327.1"/>
    </source>
</evidence>
<evidence type="ECO:0000259" key="3">
    <source>
        <dbReference type="Pfam" id="PF18133"/>
    </source>
</evidence>
<dbReference type="Proteomes" id="UP001466331">
    <property type="component" value="Unassembled WGS sequence"/>
</dbReference>
<dbReference type="PANTHER" id="PTHR42714:SF6">
    <property type="entry name" value="TRANSLATION INITIATION FACTOR IF-2"/>
    <property type="match status" value="1"/>
</dbReference>
<dbReference type="SUPFAM" id="SSF52540">
    <property type="entry name" value="P-loop containing nucleoside triphosphate hydrolases"/>
    <property type="match status" value="1"/>
</dbReference>
<dbReference type="Gene3D" id="3.40.50.11420">
    <property type="match status" value="1"/>
</dbReference>
<dbReference type="InterPro" id="IPR005225">
    <property type="entry name" value="Small_GTP-bd"/>
</dbReference>
<dbReference type="Pfam" id="PF18133">
    <property type="entry name" value="HydF_tetramer"/>
    <property type="match status" value="1"/>
</dbReference>
<organism evidence="4 5">
    <name type="scientific">Rarispira pelagica</name>
    <dbReference type="NCBI Taxonomy" id="3141764"/>
    <lineage>
        <taxon>Bacteria</taxon>
        <taxon>Pseudomonadati</taxon>
        <taxon>Spirochaetota</taxon>
        <taxon>Spirochaetia</taxon>
        <taxon>Winmispirales</taxon>
        <taxon>Winmispiraceae</taxon>
        <taxon>Rarispira</taxon>
    </lineage>
</organism>
<dbReference type="NCBIfam" id="TIGR03918">
    <property type="entry name" value="GTP_HydF"/>
    <property type="match status" value="1"/>
</dbReference>
<protein>
    <submittedName>
        <fullName evidence="4">[FeFe] hydrogenase H-cluster maturation GTPase HydF</fullName>
    </submittedName>
</protein>
<sequence>MNSTPLAERPRIVILGETNAGKSSLLNAIFEKDVAIISDTPGTTTDPVTRAYELPDAGPVAITDTAGLGDDTELGELRMKKTRSMIDAADIALVVCPLDRPPTQQELSLIAELSKRKKNYLIAVSFTDKTPDRKRERWLEGKDHIKVSSVTKEGVPQLRKKLAELVKKTGTEPGPLEGLIQEGQMVLLVVPIDLAAPQGRLILPQVETIRNALDFDAHALVVKERELYSVYSKLPEPPALVVTDSQVFFKVAADIAPGQMLTSFSILFARKKGRLSQYVRGLAALTDFPRGKKVLVIESCSHHRGPDDIATVKIPRLFHQLVDSRIAFDHARELPEDLSAYGLVIHCGGCMVGRSAILSRLRRLAEAGIPVTNYGLFLAWAHGLLPRALEPFPYEYELYKKITRK</sequence>
<dbReference type="InterPro" id="IPR040644">
    <property type="entry name" value="HydF_tetramer"/>
</dbReference>
<dbReference type="RefSeq" id="WP_420069778.1">
    <property type="nucleotide sequence ID" value="NZ_JBCHKQ010000003.1"/>
</dbReference>
<dbReference type="Pfam" id="PF01926">
    <property type="entry name" value="MMR_HSR1"/>
    <property type="match status" value="1"/>
</dbReference>
<evidence type="ECO:0000313" key="5">
    <source>
        <dbReference type="Proteomes" id="UP001466331"/>
    </source>
</evidence>
<feature type="domain" description="G" evidence="1">
    <location>
        <begin position="11"/>
        <end position="124"/>
    </location>
</feature>
<dbReference type="CDD" id="cd00880">
    <property type="entry name" value="Era_like"/>
    <property type="match status" value="1"/>
</dbReference>
<dbReference type="Gene3D" id="3.40.50.300">
    <property type="entry name" value="P-loop containing nucleotide triphosphate hydrolases"/>
    <property type="match status" value="1"/>
</dbReference>
<gene>
    <name evidence="4" type="primary">hydF</name>
    <name evidence="4" type="ORF">WKV44_07200</name>
</gene>
<keyword evidence="5" id="KW-1185">Reference proteome</keyword>